<keyword evidence="11" id="KW-1185">Reference proteome</keyword>
<reference evidence="10 11" key="1">
    <citation type="submission" date="2017-11" db="EMBL/GenBank/DDBJ databases">
        <title>Draft genome sequence of Rhizobiales bacterium SY3-13.</title>
        <authorList>
            <person name="Sun C."/>
        </authorList>
    </citation>
    <scope>NUCLEOTIDE SEQUENCE [LARGE SCALE GENOMIC DNA]</scope>
    <source>
        <strain evidence="10 11">SY3-13</strain>
    </source>
</reference>
<feature type="transmembrane region" description="Helical" evidence="8">
    <location>
        <begin position="201"/>
        <end position="228"/>
    </location>
</feature>
<dbReference type="PROSITE" id="PS50928">
    <property type="entry name" value="ABC_TM1"/>
    <property type="match status" value="1"/>
</dbReference>
<dbReference type="OrthoDB" id="7915284at2"/>
<evidence type="ECO:0000256" key="6">
    <source>
        <dbReference type="ARBA" id="ARBA00022989"/>
    </source>
</evidence>
<evidence type="ECO:0000256" key="3">
    <source>
        <dbReference type="ARBA" id="ARBA00022448"/>
    </source>
</evidence>
<protein>
    <submittedName>
        <fullName evidence="10">ABC transporter permease</fullName>
    </submittedName>
</protein>
<evidence type="ECO:0000256" key="8">
    <source>
        <dbReference type="RuleBase" id="RU363032"/>
    </source>
</evidence>
<accession>A0A2M9G613</accession>
<dbReference type="CDD" id="cd06261">
    <property type="entry name" value="TM_PBP2"/>
    <property type="match status" value="1"/>
</dbReference>
<evidence type="ECO:0000259" key="9">
    <source>
        <dbReference type="PROSITE" id="PS50928"/>
    </source>
</evidence>
<keyword evidence="6 8" id="KW-1133">Transmembrane helix</keyword>
<keyword evidence="3 8" id="KW-0813">Transport</keyword>
<evidence type="ECO:0000256" key="4">
    <source>
        <dbReference type="ARBA" id="ARBA00022475"/>
    </source>
</evidence>
<dbReference type="InterPro" id="IPR035906">
    <property type="entry name" value="MetI-like_sf"/>
</dbReference>
<dbReference type="EMBL" id="PHIG01000007">
    <property type="protein sequence ID" value="PJK31144.1"/>
    <property type="molecule type" value="Genomic_DNA"/>
</dbReference>
<dbReference type="GO" id="GO:0055085">
    <property type="term" value="P:transmembrane transport"/>
    <property type="evidence" value="ECO:0007669"/>
    <property type="project" value="InterPro"/>
</dbReference>
<dbReference type="GO" id="GO:0005886">
    <property type="term" value="C:plasma membrane"/>
    <property type="evidence" value="ECO:0007669"/>
    <property type="project" value="UniProtKB-SubCell"/>
</dbReference>
<proteinExistence type="inferred from homology"/>
<evidence type="ECO:0000313" key="10">
    <source>
        <dbReference type="EMBL" id="PJK31144.1"/>
    </source>
</evidence>
<evidence type="ECO:0000256" key="7">
    <source>
        <dbReference type="ARBA" id="ARBA00023136"/>
    </source>
</evidence>
<dbReference type="SUPFAM" id="SSF161098">
    <property type="entry name" value="MetI-like"/>
    <property type="match status" value="1"/>
</dbReference>
<comment type="similarity">
    <text evidence="2">Belongs to the binding-protein-dependent transport system permease family. CysTW subfamily.</text>
</comment>
<sequence>MSYTTVKEAGLVTADGRSLKSSLARAMFRKKVISIGLVLPLFAFIFFTFMLPIGDMLLRSVENDMVAEILPRSTEALEDWDETSGELPGEAAFEAMVLDLQEAKENRTNTKVGQRLNYERSGMSSLFRGSARKAQRIEEGPYKEKLIEADKDWANVATWQTIKMFSGPFTAGYFLSAIDAKPLPDGGIEFVDSQRAIYSKLFIRTVLLSTLITVLTLVLGFPVAYLIATQPARIGNLLIICVLLPFWTSLLVRTTSWIALLQQQGVLNDTFIFLGLISEDGRLAMIHNATGTVIAMTHILLPFMVLPLYSVMKTIPPSYMRAATSLGAHPWPAFWKVYFPNTVPGIGAGAILVFILAIGYYITPELVGGTDGTFISNRIAYNISVSLNWGLAAALGVILLGIVLAFYILYDKIVGIDNMKLG</sequence>
<evidence type="ECO:0000313" key="11">
    <source>
        <dbReference type="Proteomes" id="UP000229498"/>
    </source>
</evidence>
<dbReference type="Pfam" id="PF00528">
    <property type="entry name" value="BPD_transp_1"/>
    <property type="match status" value="1"/>
</dbReference>
<name>A0A2M9G613_9PROT</name>
<dbReference type="AlphaFoldDB" id="A0A2M9G613"/>
<keyword evidence="7 8" id="KW-0472">Membrane</keyword>
<feature type="domain" description="ABC transmembrane type-1" evidence="9">
    <location>
        <begin position="202"/>
        <end position="410"/>
    </location>
</feature>
<feature type="transmembrane region" description="Helical" evidence="8">
    <location>
        <begin position="389"/>
        <end position="410"/>
    </location>
</feature>
<gene>
    <name evidence="10" type="ORF">CVT23_02610</name>
</gene>
<feature type="transmembrane region" description="Helical" evidence="8">
    <location>
        <begin position="32"/>
        <end position="51"/>
    </location>
</feature>
<dbReference type="Proteomes" id="UP000229498">
    <property type="component" value="Unassembled WGS sequence"/>
</dbReference>
<organism evidence="10 11">
    <name type="scientific">Minwuia thermotolerans</name>
    <dbReference type="NCBI Taxonomy" id="2056226"/>
    <lineage>
        <taxon>Bacteria</taxon>
        <taxon>Pseudomonadati</taxon>
        <taxon>Pseudomonadota</taxon>
        <taxon>Alphaproteobacteria</taxon>
        <taxon>Minwuiales</taxon>
        <taxon>Minwuiaceae</taxon>
        <taxon>Minwuia</taxon>
    </lineage>
</organism>
<keyword evidence="5 8" id="KW-0812">Transmembrane</keyword>
<dbReference type="Gene3D" id="1.10.3720.10">
    <property type="entry name" value="MetI-like"/>
    <property type="match status" value="1"/>
</dbReference>
<comment type="subcellular location">
    <subcellularLocation>
        <location evidence="1 8">Cell membrane</location>
        <topology evidence="1 8">Multi-pass membrane protein</topology>
    </subcellularLocation>
</comment>
<dbReference type="PANTHER" id="PTHR42929">
    <property type="entry name" value="INNER MEMBRANE ABC TRANSPORTER PERMEASE PROTEIN YDCU-RELATED-RELATED"/>
    <property type="match status" value="1"/>
</dbReference>
<dbReference type="RefSeq" id="WP_109796238.1">
    <property type="nucleotide sequence ID" value="NZ_PHIG01000007.1"/>
</dbReference>
<evidence type="ECO:0000256" key="1">
    <source>
        <dbReference type="ARBA" id="ARBA00004651"/>
    </source>
</evidence>
<dbReference type="InterPro" id="IPR000515">
    <property type="entry name" value="MetI-like"/>
</dbReference>
<feature type="transmembrane region" description="Helical" evidence="8">
    <location>
        <begin position="234"/>
        <end position="252"/>
    </location>
</feature>
<feature type="transmembrane region" description="Helical" evidence="8">
    <location>
        <begin position="289"/>
        <end position="311"/>
    </location>
</feature>
<comment type="caution">
    <text evidence="10">The sequence shown here is derived from an EMBL/GenBank/DDBJ whole genome shotgun (WGS) entry which is preliminary data.</text>
</comment>
<feature type="transmembrane region" description="Helical" evidence="8">
    <location>
        <begin position="343"/>
        <end position="362"/>
    </location>
</feature>
<evidence type="ECO:0000256" key="2">
    <source>
        <dbReference type="ARBA" id="ARBA00007069"/>
    </source>
</evidence>
<dbReference type="PANTHER" id="PTHR42929:SF5">
    <property type="entry name" value="ABC TRANSPORTER PERMEASE PROTEIN"/>
    <property type="match status" value="1"/>
</dbReference>
<evidence type="ECO:0000256" key="5">
    <source>
        <dbReference type="ARBA" id="ARBA00022692"/>
    </source>
</evidence>
<keyword evidence="4" id="KW-1003">Cell membrane</keyword>